<dbReference type="CDD" id="cd01285">
    <property type="entry name" value="nucleoside_deaminase"/>
    <property type="match status" value="1"/>
</dbReference>
<dbReference type="GO" id="GO:0052717">
    <property type="term" value="F:tRNA-specific adenosine-34 deaminase activity"/>
    <property type="evidence" value="ECO:0007669"/>
    <property type="project" value="UniProtKB-EC"/>
</dbReference>
<dbReference type="Pfam" id="PF00383">
    <property type="entry name" value="dCMP_cyt_deam_1"/>
    <property type="match status" value="1"/>
</dbReference>
<reference evidence="5" key="1">
    <citation type="submission" date="2014-11" db="EMBL/GenBank/DDBJ databases">
        <authorList>
            <person name="Otto D Thomas"/>
            <person name="Naeem Raeece"/>
        </authorList>
    </citation>
    <scope>NUCLEOTIDE SEQUENCE</scope>
</reference>
<gene>
    <name evidence="5" type="ORF">Cvel_26755</name>
</gene>
<dbReference type="SUPFAM" id="SSF53927">
    <property type="entry name" value="Cytidine deaminase-like"/>
    <property type="match status" value="1"/>
</dbReference>
<organism evidence="5">
    <name type="scientific">Chromera velia CCMP2878</name>
    <dbReference type="NCBI Taxonomy" id="1169474"/>
    <lineage>
        <taxon>Eukaryota</taxon>
        <taxon>Sar</taxon>
        <taxon>Alveolata</taxon>
        <taxon>Colpodellida</taxon>
        <taxon>Chromeraceae</taxon>
        <taxon>Chromera</taxon>
    </lineage>
</organism>
<feature type="compositionally biased region" description="Low complexity" evidence="3">
    <location>
        <begin position="211"/>
        <end position="223"/>
    </location>
</feature>
<dbReference type="GO" id="GO:0005634">
    <property type="term" value="C:nucleus"/>
    <property type="evidence" value="ECO:0007669"/>
    <property type="project" value="TreeGrafter"/>
</dbReference>
<dbReference type="GO" id="GO:0002100">
    <property type="term" value="P:tRNA wobble adenosine to inosine editing"/>
    <property type="evidence" value="ECO:0007669"/>
    <property type="project" value="InterPro"/>
</dbReference>
<evidence type="ECO:0000259" key="4">
    <source>
        <dbReference type="PROSITE" id="PS51747"/>
    </source>
</evidence>
<dbReference type="InterPro" id="IPR002125">
    <property type="entry name" value="CMP_dCMP_dom"/>
</dbReference>
<accession>A0A0G4HEJ2</accession>
<sequence length="355" mass="38486">MTFEFKEILPPEFSRPLETVRLFALKVPPTLGGPLLRLLHNEELRKQYPYLKAAKKEEGELYVLLGSSSDVPESAAEFLKEKLGTVPIPVSVDVPRHNPMSKEQMQEWSAKCKWPMNFTRSYIPSTVNEQRQAEMSSFLEMAIEEGNGALAEGEKGCGCVIVLRGRVLSRARGRRSVHPLKHAAMEALEAAARRVVMQQPYIKAAPGQAVPPSEAPGEPSSSSEGGGKSSDPPPAEGRKRRAEGPPGSSSVSQAVSSQAAGEPPDGPVGDGREGGSEGGALDLRTQYNCEGCDVYLSHEPCVMCAMALLHSRVASVSFLHTQPAFGGLGSFLQLHSDKKLNHKFLAFKADRKEQQ</sequence>
<evidence type="ECO:0000256" key="1">
    <source>
        <dbReference type="ARBA" id="ARBA00022694"/>
    </source>
</evidence>
<feature type="compositionally biased region" description="Low complexity" evidence="3">
    <location>
        <begin position="248"/>
        <end position="263"/>
    </location>
</feature>
<dbReference type="PANTHER" id="PTHR11079">
    <property type="entry name" value="CYTOSINE DEAMINASE FAMILY MEMBER"/>
    <property type="match status" value="1"/>
</dbReference>
<name>A0A0G4HEJ2_9ALVE</name>
<dbReference type="Gene3D" id="3.40.140.10">
    <property type="entry name" value="Cytidine Deaminase, domain 2"/>
    <property type="match status" value="1"/>
</dbReference>
<evidence type="ECO:0000256" key="2">
    <source>
        <dbReference type="ARBA" id="ARBA00038160"/>
    </source>
</evidence>
<dbReference type="PROSITE" id="PS51747">
    <property type="entry name" value="CYT_DCMP_DEAMINASES_2"/>
    <property type="match status" value="1"/>
</dbReference>
<feature type="domain" description="CMP/dCMP-type deaminase" evidence="4">
    <location>
        <begin position="133"/>
        <end position="339"/>
    </location>
</feature>
<dbReference type="GO" id="GO:0005737">
    <property type="term" value="C:cytoplasm"/>
    <property type="evidence" value="ECO:0007669"/>
    <property type="project" value="TreeGrafter"/>
</dbReference>
<feature type="region of interest" description="Disordered" evidence="3">
    <location>
        <begin position="204"/>
        <end position="279"/>
    </location>
</feature>
<proteinExistence type="inferred from homology"/>
<comment type="similarity">
    <text evidence="2">Belongs to the cytidine and deoxycytidylate deaminase family. ADAT3 subfamily.</text>
</comment>
<dbReference type="EMBL" id="CDMZ01002454">
    <property type="protein sequence ID" value="CEM42458.1"/>
    <property type="molecule type" value="Genomic_DNA"/>
</dbReference>
<evidence type="ECO:0000313" key="5">
    <source>
        <dbReference type="EMBL" id="CEM42458.1"/>
    </source>
</evidence>
<dbReference type="PhylomeDB" id="A0A0G4HEJ2"/>
<dbReference type="InterPro" id="IPR016193">
    <property type="entry name" value="Cytidine_deaminase-like"/>
</dbReference>
<dbReference type="GO" id="GO:0046872">
    <property type="term" value="F:metal ion binding"/>
    <property type="evidence" value="ECO:0007669"/>
    <property type="project" value="UniProtKB-KW"/>
</dbReference>
<evidence type="ECO:0000256" key="3">
    <source>
        <dbReference type="SAM" id="MobiDB-lite"/>
    </source>
</evidence>
<protein>
    <recommendedName>
        <fullName evidence="4">CMP/dCMP-type deaminase domain-containing protein</fullName>
    </recommendedName>
</protein>
<dbReference type="PANTHER" id="PTHR11079:SF156">
    <property type="entry name" value="INACTIVE TRNA-SPECIFIC ADENOSINE DEAMINASE-LIKE PROTEIN 3-RELATED"/>
    <property type="match status" value="1"/>
</dbReference>
<keyword evidence="1" id="KW-0819">tRNA processing</keyword>
<dbReference type="VEuPathDB" id="CryptoDB:Cvel_26755"/>
<dbReference type="AlphaFoldDB" id="A0A0G4HEJ2"/>